<gene>
    <name evidence="1" type="ORF">GDO86_001518</name>
</gene>
<dbReference type="InterPro" id="IPR029519">
    <property type="entry name" value="RdCVF2"/>
</dbReference>
<dbReference type="OrthoDB" id="409136at2759"/>
<dbReference type="PANTHER" id="PTHR46762">
    <property type="entry name" value="NUCLEOREDOXIN-LIKE PROTEIN 2"/>
    <property type="match status" value="1"/>
</dbReference>
<dbReference type="EMBL" id="JAACNH010000001">
    <property type="protein sequence ID" value="KAG8455348.1"/>
    <property type="molecule type" value="Genomic_DNA"/>
</dbReference>
<accession>A0A8T2KF28</accession>
<dbReference type="GO" id="GO:0007601">
    <property type="term" value="P:visual perception"/>
    <property type="evidence" value="ECO:0007669"/>
    <property type="project" value="TreeGrafter"/>
</dbReference>
<sequence length="104" mass="12246">MAILLNKYGDRVDPEEALQNKMLACIFQPVGVHLARDFTPILCDFYTELVEEADPPAQLKLFYFFRQKSRGHGGLYAWHAWRMVGYLFTTHTNSKFWDASHNWY</sequence>
<evidence type="ECO:0000313" key="1">
    <source>
        <dbReference type="EMBL" id="KAG8455348.1"/>
    </source>
</evidence>
<dbReference type="GO" id="GO:0007608">
    <property type="term" value="P:sensory perception of smell"/>
    <property type="evidence" value="ECO:0007669"/>
    <property type="project" value="TreeGrafter"/>
</dbReference>
<protein>
    <submittedName>
        <fullName evidence="1">Uncharacterized protein</fullName>
    </submittedName>
</protein>
<reference evidence="1" key="1">
    <citation type="thesis" date="2020" institute="ProQuest LLC" country="789 East Eisenhower Parkway, Ann Arbor, MI, USA">
        <title>Comparative Genomics and Chromosome Evolution.</title>
        <authorList>
            <person name="Mudd A.B."/>
        </authorList>
    </citation>
    <scope>NUCLEOTIDE SEQUENCE</scope>
    <source>
        <strain evidence="1">Female2</strain>
        <tissue evidence="1">Blood</tissue>
    </source>
</reference>
<dbReference type="PANTHER" id="PTHR46762:SF1">
    <property type="entry name" value="NUCLEOREDOXIN-LIKE PROTEIN 2"/>
    <property type="match status" value="1"/>
</dbReference>
<dbReference type="AlphaFoldDB" id="A0A8T2KF28"/>
<comment type="caution">
    <text evidence="1">The sequence shown here is derived from an EMBL/GenBank/DDBJ whole genome shotgun (WGS) entry which is preliminary data.</text>
</comment>
<evidence type="ECO:0000313" key="2">
    <source>
        <dbReference type="Proteomes" id="UP000812440"/>
    </source>
</evidence>
<dbReference type="Proteomes" id="UP000812440">
    <property type="component" value="Chromosome 1"/>
</dbReference>
<keyword evidence="2" id="KW-1185">Reference proteome</keyword>
<organism evidence="1 2">
    <name type="scientific">Hymenochirus boettgeri</name>
    <name type="common">Congo dwarf clawed frog</name>
    <dbReference type="NCBI Taxonomy" id="247094"/>
    <lineage>
        <taxon>Eukaryota</taxon>
        <taxon>Metazoa</taxon>
        <taxon>Chordata</taxon>
        <taxon>Craniata</taxon>
        <taxon>Vertebrata</taxon>
        <taxon>Euteleostomi</taxon>
        <taxon>Amphibia</taxon>
        <taxon>Batrachia</taxon>
        <taxon>Anura</taxon>
        <taxon>Pipoidea</taxon>
        <taxon>Pipidae</taxon>
        <taxon>Pipinae</taxon>
        <taxon>Hymenochirus</taxon>
    </lineage>
</organism>
<proteinExistence type="predicted"/>
<name>A0A8T2KF28_9PIPI</name>
<dbReference type="GO" id="GO:0045494">
    <property type="term" value="P:photoreceptor cell maintenance"/>
    <property type="evidence" value="ECO:0007669"/>
    <property type="project" value="InterPro"/>
</dbReference>